<name>B8GKN9_METPE</name>
<reference evidence="2 3" key="1">
    <citation type="journal article" date="2015" name="Genome Announc.">
        <title>Complete Genome Sequence of Methanosphaerula palustris E1-9CT, a Hydrogenotrophic Methanogen Isolated from a Minerotrophic Fen Peatland.</title>
        <authorList>
            <person name="Cadillo-Quiroz H."/>
            <person name="Browne P."/>
            <person name="Kyrpides N."/>
            <person name="Woyke T."/>
            <person name="Goodwin L."/>
            <person name="Detter C."/>
            <person name="Yavitt J.B."/>
            <person name="Zinder S.H."/>
        </authorList>
    </citation>
    <scope>NUCLEOTIDE SEQUENCE [LARGE SCALE GENOMIC DNA]</scope>
    <source>
        <strain evidence="3">ATCC BAA-1556 / DSM 19958 / E1-9c</strain>
    </source>
</reference>
<dbReference type="RefSeq" id="WP_012618504.1">
    <property type="nucleotide sequence ID" value="NC_011832.1"/>
</dbReference>
<dbReference type="CDD" id="cd02440">
    <property type="entry name" value="AdoMet_MTases"/>
    <property type="match status" value="1"/>
</dbReference>
<proteinExistence type="predicted"/>
<protein>
    <submittedName>
        <fullName evidence="2">Methyltransferase type 11</fullName>
    </submittedName>
</protein>
<accession>B8GKN9</accession>
<dbReference type="SUPFAM" id="SSF53335">
    <property type="entry name" value="S-adenosyl-L-methionine-dependent methyltransferases"/>
    <property type="match status" value="1"/>
</dbReference>
<dbReference type="InterPro" id="IPR029063">
    <property type="entry name" value="SAM-dependent_MTases_sf"/>
</dbReference>
<keyword evidence="2" id="KW-0808">Transferase</keyword>
<dbReference type="GO" id="GO:0008757">
    <property type="term" value="F:S-adenosylmethionine-dependent methyltransferase activity"/>
    <property type="evidence" value="ECO:0007669"/>
    <property type="project" value="InterPro"/>
</dbReference>
<evidence type="ECO:0000313" key="3">
    <source>
        <dbReference type="Proteomes" id="UP000002457"/>
    </source>
</evidence>
<organism evidence="2 3">
    <name type="scientific">Methanosphaerula palustris (strain ATCC BAA-1556 / DSM 19958 / E1-9c)</name>
    <dbReference type="NCBI Taxonomy" id="521011"/>
    <lineage>
        <taxon>Archaea</taxon>
        <taxon>Methanobacteriati</taxon>
        <taxon>Methanobacteriota</taxon>
        <taxon>Stenosarchaea group</taxon>
        <taxon>Methanomicrobia</taxon>
        <taxon>Methanomicrobiales</taxon>
        <taxon>Methanoregulaceae</taxon>
        <taxon>Methanosphaerula</taxon>
    </lineage>
</organism>
<dbReference type="Pfam" id="PF08241">
    <property type="entry name" value="Methyltransf_11"/>
    <property type="match status" value="1"/>
</dbReference>
<dbReference type="PANTHER" id="PTHR43591:SF110">
    <property type="entry name" value="RHODANESE DOMAIN-CONTAINING PROTEIN"/>
    <property type="match status" value="1"/>
</dbReference>
<evidence type="ECO:0000313" key="2">
    <source>
        <dbReference type="EMBL" id="ACL17185.1"/>
    </source>
</evidence>
<dbReference type="GO" id="GO:0032259">
    <property type="term" value="P:methylation"/>
    <property type="evidence" value="ECO:0007669"/>
    <property type="project" value="UniProtKB-KW"/>
</dbReference>
<dbReference type="GeneID" id="7272697"/>
<gene>
    <name evidence="2" type="ordered locus">Mpal_1880</name>
</gene>
<dbReference type="KEGG" id="mpl:Mpal_1880"/>
<dbReference type="PANTHER" id="PTHR43591">
    <property type="entry name" value="METHYLTRANSFERASE"/>
    <property type="match status" value="1"/>
</dbReference>
<dbReference type="HOGENOM" id="CLU_037990_10_1_2"/>
<evidence type="ECO:0000259" key="1">
    <source>
        <dbReference type="Pfam" id="PF08241"/>
    </source>
</evidence>
<sequence>MIGDEIKVQRHYDEMAEVYDRRYDYRRGRCYHAHISQHVMNGLVQGGYLLDIGCGTGLFVNRYTEKGGTAVGLDISSGMIEKAVERCPDSDFTVGDGDVLPFKDSTFDAVASLLAFSYLTEPGRMLSEAYRVLKPGGTISVCTLGKNLLTAGLPAIHHIGEAMKIQQVGMGDFGEHYYNEKEMRKLFSEAGFTGVQVKRCSFAHLNLVEPVFDIAKKIEPFVERRLPCFAYNICVKGKKE</sequence>
<dbReference type="InterPro" id="IPR013216">
    <property type="entry name" value="Methyltransf_11"/>
</dbReference>
<keyword evidence="2" id="KW-0489">Methyltransferase</keyword>
<dbReference type="EMBL" id="CP001338">
    <property type="protein sequence ID" value="ACL17185.1"/>
    <property type="molecule type" value="Genomic_DNA"/>
</dbReference>
<feature type="domain" description="Methyltransferase type 11" evidence="1">
    <location>
        <begin position="50"/>
        <end position="139"/>
    </location>
</feature>
<dbReference type="OrthoDB" id="1018at2157"/>
<dbReference type="Proteomes" id="UP000002457">
    <property type="component" value="Chromosome"/>
</dbReference>
<dbReference type="STRING" id="521011.Mpal_1880"/>
<dbReference type="Gene3D" id="3.40.50.150">
    <property type="entry name" value="Vaccinia Virus protein VP39"/>
    <property type="match status" value="1"/>
</dbReference>
<keyword evidence="3" id="KW-1185">Reference proteome</keyword>
<dbReference type="AlphaFoldDB" id="B8GKN9"/>
<dbReference type="eggNOG" id="arCOG04347">
    <property type="taxonomic scope" value="Archaea"/>
</dbReference>